<evidence type="ECO:0000256" key="2">
    <source>
        <dbReference type="ARBA" id="ARBA00012274"/>
    </source>
</evidence>
<dbReference type="SUPFAM" id="SSF51998">
    <property type="entry name" value="PFL-like glycyl radical enzymes"/>
    <property type="match status" value="1"/>
</dbReference>
<dbReference type="Gene3D" id="3.20.70.20">
    <property type="match status" value="1"/>
</dbReference>
<evidence type="ECO:0000256" key="9">
    <source>
        <dbReference type="RuleBase" id="RU003410"/>
    </source>
</evidence>
<dbReference type="Pfam" id="PF02867">
    <property type="entry name" value="Ribonuc_red_lgC"/>
    <property type="match status" value="1"/>
</dbReference>
<keyword evidence="4 8" id="KW-0547">Nucleotide-binding</keyword>
<keyword evidence="12" id="KW-1185">Reference proteome</keyword>
<dbReference type="InterPro" id="IPR005144">
    <property type="entry name" value="ATP-cone_dom"/>
</dbReference>
<dbReference type="PANTHER" id="PTHR11573">
    <property type="entry name" value="RIBONUCLEOSIDE-DIPHOSPHATE REDUCTASE LARGE CHAIN"/>
    <property type="match status" value="1"/>
</dbReference>
<dbReference type="InterPro" id="IPR008926">
    <property type="entry name" value="RNR_R1-su_N"/>
</dbReference>
<organism evidence="11 12">
    <name type="scientific">Operophtera brumata nucleopolyhedrovirus</name>
    <dbReference type="NCBI Taxonomy" id="1046267"/>
    <lineage>
        <taxon>Viruses</taxon>
        <taxon>Viruses incertae sedis</taxon>
        <taxon>Naldaviricetes</taxon>
        <taxon>Lefavirales</taxon>
        <taxon>Baculoviridae</taxon>
        <taxon>Alphabaculovirus</taxon>
        <taxon>Alphabaculovirus opbrumatae</taxon>
    </lineage>
</organism>
<accession>A0A2H4V011</accession>
<dbReference type="CDD" id="cd01679">
    <property type="entry name" value="RNR_I"/>
    <property type="match status" value="1"/>
</dbReference>
<dbReference type="RefSeq" id="YP_009552690.1">
    <property type="nucleotide sequence ID" value="NC_040621.1"/>
</dbReference>
<dbReference type="Pfam" id="PF00317">
    <property type="entry name" value="Ribonuc_red_lgN"/>
    <property type="match status" value="1"/>
</dbReference>
<comment type="catalytic activity">
    <reaction evidence="9">
        <text>a 2'-deoxyribonucleoside 5'-diphosphate + [thioredoxin]-disulfide + H2O = a ribonucleoside 5'-diphosphate + [thioredoxin]-dithiol</text>
        <dbReference type="Rhea" id="RHEA:23252"/>
        <dbReference type="Rhea" id="RHEA-COMP:10698"/>
        <dbReference type="Rhea" id="RHEA-COMP:10700"/>
        <dbReference type="ChEBI" id="CHEBI:15377"/>
        <dbReference type="ChEBI" id="CHEBI:29950"/>
        <dbReference type="ChEBI" id="CHEBI:50058"/>
        <dbReference type="ChEBI" id="CHEBI:57930"/>
        <dbReference type="ChEBI" id="CHEBI:73316"/>
        <dbReference type="EC" id="1.17.4.1"/>
    </reaction>
</comment>
<evidence type="ECO:0000256" key="8">
    <source>
        <dbReference type="PROSITE-ProRule" id="PRU00492"/>
    </source>
</evidence>
<dbReference type="UniPathway" id="UPA00326"/>
<comment type="function">
    <text evidence="9">Provides the precursors necessary for DNA synthesis. Catalyzes the biosynthesis of deoxyribonucleotides from the corresponding ribonucleotides.</text>
</comment>
<evidence type="ECO:0000256" key="1">
    <source>
        <dbReference type="ARBA" id="ARBA00010406"/>
    </source>
</evidence>
<dbReference type="EMBL" id="MF614691">
    <property type="protein sequence ID" value="AUA60361.1"/>
    <property type="molecule type" value="Genomic_DNA"/>
</dbReference>
<comment type="similarity">
    <text evidence="1 9">Belongs to the ribonucleoside diphosphate reductase large chain family.</text>
</comment>
<evidence type="ECO:0000256" key="7">
    <source>
        <dbReference type="ARBA" id="ARBA00023116"/>
    </source>
</evidence>
<dbReference type="OrthoDB" id="2980at10239"/>
<evidence type="ECO:0000313" key="12">
    <source>
        <dbReference type="Proteomes" id="UP000290445"/>
    </source>
</evidence>
<dbReference type="InterPro" id="IPR000788">
    <property type="entry name" value="RNR_lg_C"/>
</dbReference>
<keyword evidence="3" id="KW-0021">Allosteric enzyme</keyword>
<dbReference type="SUPFAM" id="SSF48168">
    <property type="entry name" value="R1 subunit of ribonucleotide reductase, N-terminal domain"/>
    <property type="match status" value="1"/>
</dbReference>
<dbReference type="Pfam" id="PF03477">
    <property type="entry name" value="ATP-cone"/>
    <property type="match status" value="1"/>
</dbReference>
<dbReference type="EC" id="1.17.4.1" evidence="2 9"/>
<dbReference type="PROSITE" id="PS00089">
    <property type="entry name" value="RIBORED_LARGE"/>
    <property type="match status" value="1"/>
</dbReference>
<evidence type="ECO:0000256" key="6">
    <source>
        <dbReference type="ARBA" id="ARBA00023002"/>
    </source>
</evidence>
<dbReference type="NCBIfam" id="TIGR02506">
    <property type="entry name" value="NrdE_NrdA"/>
    <property type="match status" value="1"/>
</dbReference>
<dbReference type="InterPro" id="IPR013346">
    <property type="entry name" value="NrdE_NrdA_C"/>
</dbReference>
<dbReference type="GO" id="GO:0004748">
    <property type="term" value="F:ribonucleoside-diphosphate reductase activity, thioredoxin disulfide as acceptor"/>
    <property type="evidence" value="ECO:0007669"/>
    <property type="project" value="UniProtKB-EC"/>
</dbReference>
<evidence type="ECO:0000313" key="11">
    <source>
        <dbReference type="EMBL" id="AUA60361.1"/>
    </source>
</evidence>
<dbReference type="GeneID" id="41699925"/>
<evidence type="ECO:0000256" key="3">
    <source>
        <dbReference type="ARBA" id="ARBA00022533"/>
    </source>
</evidence>
<dbReference type="InterPro" id="IPR039718">
    <property type="entry name" value="Rrm1"/>
</dbReference>
<keyword evidence="6 9" id="KW-0560">Oxidoreductase</keyword>
<protein>
    <recommendedName>
        <fullName evidence="2 9">Ribonucleoside-diphosphate reductase</fullName>
        <ecNumber evidence="2 9">1.17.4.1</ecNumber>
    </recommendedName>
</protein>
<dbReference type="GO" id="GO:0009263">
    <property type="term" value="P:deoxyribonucleotide biosynthetic process"/>
    <property type="evidence" value="ECO:0007669"/>
    <property type="project" value="UniProtKB-KW"/>
</dbReference>
<dbReference type="KEGG" id="vg:41699925"/>
<dbReference type="InterPro" id="IPR013509">
    <property type="entry name" value="RNR_lsu_N"/>
</dbReference>
<proteinExistence type="inferred from homology"/>
<dbReference type="GO" id="GO:0005524">
    <property type="term" value="F:ATP binding"/>
    <property type="evidence" value="ECO:0007669"/>
    <property type="project" value="UniProtKB-UniRule"/>
</dbReference>
<feature type="domain" description="ATP-cone" evidence="10">
    <location>
        <begin position="12"/>
        <end position="101"/>
    </location>
</feature>
<dbReference type="PROSITE" id="PS51161">
    <property type="entry name" value="ATP_CONE"/>
    <property type="match status" value="1"/>
</dbReference>
<keyword evidence="5 8" id="KW-0067">ATP-binding</keyword>
<evidence type="ECO:0000256" key="4">
    <source>
        <dbReference type="ARBA" id="ARBA00022741"/>
    </source>
</evidence>
<reference evidence="11 12" key="1">
    <citation type="journal article" date="2017" name="Viruses">
        <title>The Operophtera brumata Nucleopolyhedrovirus (OpbuNPV) Represents an Early, Divergent Lineage within Genus Alphabaculovirus.</title>
        <authorList>
            <person name="Harrison R.L."/>
            <person name="Rowley D.L."/>
            <person name="Mowery J.D."/>
            <person name="Bauchan G.R."/>
            <person name="Burand J.P."/>
        </authorList>
    </citation>
    <scope>NUCLEOTIDE SEQUENCE [LARGE SCALE GENOMIC DNA]</scope>
    <source>
        <strain evidence="11">OpbuNPV-MA</strain>
    </source>
</reference>
<evidence type="ECO:0000256" key="5">
    <source>
        <dbReference type="ARBA" id="ARBA00022840"/>
    </source>
</evidence>
<evidence type="ECO:0000259" key="10">
    <source>
        <dbReference type="PROSITE" id="PS51161"/>
    </source>
</evidence>
<dbReference type="PANTHER" id="PTHR11573:SF6">
    <property type="entry name" value="RIBONUCLEOSIDE-DIPHOSPHATE REDUCTASE LARGE SUBUNIT"/>
    <property type="match status" value="1"/>
</dbReference>
<dbReference type="Proteomes" id="UP000290445">
    <property type="component" value="Segment"/>
</dbReference>
<sequence length="775" mass="88390">MAIRRYHLTHTMYVIKKNGQHEVLQRQKMHNRLTKLCFGLHHVNVDLIIDQVINTIIEGITTRQLDDEMAECAAEMSRDHPQYTKLAARIKMAILHTETSADYSSVVKQLNEAKCLNTEFYNNAIRHASRINAAIQHERDYEYDYFSFRTMEKSYLLRVNNKIVERPQHMLMRVALCIHGDDIDAAIESYELMTQKKFTHASPTLFSAGTCHQQLSSCYLVAMTEDSIDGIFKTLHKCAMISKYGGGLGMHIHNVRGNGSVIEGTQGVSNGIVPMLKVFNAMTKYVDQGGNKRKGALAAYLEPWHCDMLDFIDLRKNTGKEEFRARDLFYALWIPDLFMQRVDQDGVWSLMDPSICVGLSDCYGETFNNLYTSYEERQMFVKQMKAKDVFNAILMAQIETGTPFVLYKDACNEKSNHKHLGVIKSSNLCTEIVQYSDANETAVCNLASIAVNNFVHDDKFNFDELKHVTRVVTRNLNNIIDINFYPTPCTKTSNMRHRPIGIGIQGLADAFVMLRYPYTSNEAKMLNKQIFETIYYGALEMSVELAQRDGTYASYDGSPVSKGILQFDMWNVTPSNLWDWNTLRESIKTYGVRNSLLVAPMPTASTAQILGNNESFEPFTSNIYSRKVLSGEFTVVNRHLVEDLQRLNLWNKKVTNKILLDEGSVQNVKGLPDSIKQLYKTAWEIDNKDIVEMAADRAPYIDQSQSMSIFLDQVPDRTRLAAIHMDTWKRGLKTGMYYLRTKPAALTMQYTCESDSDDESPAKRQCLDQCISCSG</sequence>
<keyword evidence="7 9" id="KW-0215">Deoxyribonucleotide synthesis</keyword>
<name>A0A2H4V011_9ABAC</name>
<dbReference type="PRINTS" id="PR01183">
    <property type="entry name" value="RIBORDTASEM1"/>
</dbReference>